<organism evidence="4 5">
    <name type="scientific">candidate division WS6 bacterium OLB20</name>
    <dbReference type="NCBI Taxonomy" id="1617426"/>
    <lineage>
        <taxon>Bacteria</taxon>
        <taxon>Candidatus Dojkabacteria</taxon>
    </lineage>
</organism>
<dbReference type="SUPFAM" id="SSF49363">
    <property type="entry name" value="Purple acid phosphatase, N-terminal domain"/>
    <property type="match status" value="1"/>
</dbReference>
<evidence type="ECO:0000256" key="1">
    <source>
        <dbReference type="SAM" id="MobiDB-lite"/>
    </source>
</evidence>
<feature type="domain" description="Fibronectin type-III" evidence="3">
    <location>
        <begin position="37"/>
        <end position="142"/>
    </location>
</feature>
<comment type="caution">
    <text evidence="4">The sequence shown here is derived from an EMBL/GenBank/DDBJ whole genome shotgun (WGS) entry which is preliminary data.</text>
</comment>
<keyword evidence="2" id="KW-0472">Membrane</keyword>
<dbReference type="GO" id="GO:0003993">
    <property type="term" value="F:acid phosphatase activity"/>
    <property type="evidence" value="ECO:0007669"/>
    <property type="project" value="InterPro"/>
</dbReference>
<feature type="region of interest" description="Disordered" evidence="1">
    <location>
        <begin position="424"/>
        <end position="452"/>
    </location>
</feature>
<gene>
    <name evidence="4" type="ORF">TR69_WS6001001018</name>
</gene>
<accession>A0A136LZB8</accession>
<dbReference type="InterPro" id="IPR015914">
    <property type="entry name" value="PAPs_N"/>
</dbReference>
<evidence type="ECO:0000259" key="3">
    <source>
        <dbReference type="SMART" id="SM00060"/>
    </source>
</evidence>
<reference evidence="4 5" key="1">
    <citation type="submission" date="2015-02" db="EMBL/GenBank/DDBJ databases">
        <title>Improved understanding of the partial-nitritation anammox process through 23 genomes representing the majority of the microbial community.</title>
        <authorList>
            <person name="Speth D.R."/>
            <person name="In T Zandt M."/>
            <person name="Guerrero Cruz S."/>
            <person name="Jetten M.S."/>
            <person name="Dutilh B.E."/>
        </authorList>
    </citation>
    <scope>NUCLEOTIDE SEQUENCE [LARGE SCALE GENOMIC DNA]</scope>
    <source>
        <strain evidence="4">OLB20</strain>
    </source>
</reference>
<dbReference type="EMBL" id="JYNZ01000003">
    <property type="protein sequence ID" value="KXK26994.1"/>
    <property type="molecule type" value="Genomic_DNA"/>
</dbReference>
<sequence>MNITPRLQAGRILLGASIAVLVVSIVAFLGLYLTDDAGAVGNIRITNVTANGATISWTTQRPAAGKVFYSATPGSLPFLDRAGKALAVDDRDVVQNHEGAYAIKPDGIEERVTHHVTIRNLEPDTTYYFSVGENLRTFAGEQGSFTTGPVSEAIATPDPVYGAVYSFGDLKQPADGIVYYRVYAVDGQNEVSTQDYSSVLSETGTWTGDLGNNDTIVNGQDLKQREDASLWVEVKSDLGATQYSFPLEDYKPLPPMYVTSGFTPDGSGDSTEADTAIGDRSDNERAGLTEVLASVISPVGAQGLVACSGDYYEACGNGGQKLCHKRGLGPTSAGDSNCSWGPGSYCDACVEPGNPGGGSGSGGQTPPPQADSTCLAPGCSRAEGQVWIGSSSGMCRICNNGCTKAAPNPSACCSLLGPNDSRRAQNGCSVNTPPAAPPVTPPQEDSGGGSVINPANLPNGSACRTRDNNIECRSGICCDGLPASSPSGPGICASTCAVGVTPTPAPTGDTGSACTSTVKCPDTSYCDSRLEREFEESNTGIRTLNCVYAKTLGGSKTERALLYKVNNNCSLSLLGDGKEAEQAFCSAGTDTSPDPWQQPPQPAATCDVNSFAPCMPLVVGCGEILVSSNVVQSTGSPFLNCVYQKGDTPRGVSWNINTGNCTMSMSQGSQERIPEIRELFCGSSDDTQQPETASVVEIPVAPEEQPLDGESRNGSDDVTAVQNVLGAANTTSPVQPGVYNVVISGVKSQSVIITAENVSVAFFLDANGDGIKQETEEYVDSAIFEISLEKQEDVITYSLNEGWNLIGFPIVSENWTKASQLLRHINRAGVGVTHIASYDSSGWKIYSARVNGDGEIVEFGEDYNLVPGHALFIKSQQVGAFNLTGRKFAEPVPLNLERGWNLISVQSPAEYTAGSLISKCEAANMSCDTVSRYEAGRYENVVKDAGTLFGLDFNIITTRGYFVRVKDGQGGQFTP</sequence>
<dbReference type="AlphaFoldDB" id="A0A136LZB8"/>
<dbReference type="GO" id="GO:0046872">
    <property type="term" value="F:metal ion binding"/>
    <property type="evidence" value="ECO:0007669"/>
    <property type="project" value="InterPro"/>
</dbReference>
<evidence type="ECO:0000313" key="5">
    <source>
        <dbReference type="Proteomes" id="UP000070457"/>
    </source>
</evidence>
<dbReference type="Proteomes" id="UP000070457">
    <property type="component" value="Unassembled WGS sequence"/>
</dbReference>
<keyword evidence="2" id="KW-0812">Transmembrane</keyword>
<evidence type="ECO:0000256" key="2">
    <source>
        <dbReference type="SAM" id="Phobius"/>
    </source>
</evidence>
<dbReference type="SMART" id="SM00060">
    <property type="entry name" value="FN3"/>
    <property type="match status" value="1"/>
</dbReference>
<dbReference type="Pfam" id="PF16656">
    <property type="entry name" value="Pur_ac_phosph_N"/>
    <property type="match status" value="1"/>
</dbReference>
<feature type="transmembrane region" description="Helical" evidence="2">
    <location>
        <begin position="12"/>
        <end position="33"/>
    </location>
</feature>
<dbReference type="STRING" id="1617426.TR69_WS6001001018"/>
<evidence type="ECO:0000313" key="4">
    <source>
        <dbReference type="EMBL" id="KXK26994.1"/>
    </source>
</evidence>
<proteinExistence type="predicted"/>
<dbReference type="Gene3D" id="2.60.40.380">
    <property type="entry name" value="Purple acid phosphatase-like, N-terminal"/>
    <property type="match status" value="1"/>
</dbReference>
<keyword evidence="2" id="KW-1133">Transmembrane helix</keyword>
<protein>
    <recommendedName>
        <fullName evidence="3">Fibronectin type-III domain-containing protein</fullName>
    </recommendedName>
</protein>
<dbReference type="InterPro" id="IPR003961">
    <property type="entry name" value="FN3_dom"/>
</dbReference>
<name>A0A136LZB8_9BACT</name>
<dbReference type="InterPro" id="IPR008963">
    <property type="entry name" value="Purple_acid_Pase-like_N"/>
</dbReference>